<dbReference type="AlphaFoldDB" id="A0AAF5PVT9"/>
<dbReference type="InterPro" id="IPR016137">
    <property type="entry name" value="RGS"/>
</dbReference>
<sequence length="779" mass="87062">MKGDSIFTPAKVEGKKKAVKCIGSTKFEQFRTTGHGCNALFTNSGNSAEAIKAEGQVNKLVESMVMANGDSETRSSSNKTSDRTCIDVERILHNESYRKPFQQFLEQQFCAENINFYMAVEDYRSIPDSDLEKRAEVGRQIFERYFAPNGIEPVNIDNSTSKSIRDAVMSGDFTPQLYDVAQYQIFHLLKYDCWPRYLRAGGIAPTFDDDADEISGTPTTSESTSRKRRGDKKRKSLIWHGLKPRFSRWKKAWSDGSDSLEQNYDHGSSLVHETTEQYMSPRFSRSHPNSRRSLTQEQLDPSGYAGNMRDPLFARSDTELRIGTLSKHDSLRHRGFTVTGKQRSLLTETAHSGAPPPSTSSSRVTEVCTKFCTLMLNDAPCVEQIALHDPTESVGKWTATVAVQRGMDPRATEVVDAQSGATIDPARQAIDALNNRCVRLLPVLLFAAEIMIPNASNKTGTSTNSRIVLLRARHGLSLNAVLRPVLAKYLIDYDSCVVVLPSSFDAVSWQTTVGTIRQRFVLVMTQQKYQERRHSPKREIAKEFHSTQFSTPAMNLPFYQHGDVAFVELPADFDLRTGKTNATRSYSNAKTDHTSGLLKFVRKASHAVTNREPSSSDNTGPSSSSSHQQHAASLQQQRGHHSGSQNNSQLAPSSYTDEIRRKSLGTFQRTPSAAMADIPYCGEDTAVENLRLPETVRSTSSRKQSKREHIDGRGKMFEIPEFLRKETTPEMRDTDKKLTLIDSNAPKIPTLYTSTVSSDKDISPDDCKGNLGWQRADYV</sequence>
<dbReference type="GO" id="GO:0005634">
    <property type="term" value="C:nucleus"/>
    <property type="evidence" value="ECO:0007669"/>
    <property type="project" value="TreeGrafter"/>
</dbReference>
<name>A0AAF5PVT9_WUCBA</name>
<feature type="region of interest" description="Disordered" evidence="1">
    <location>
        <begin position="605"/>
        <end position="655"/>
    </location>
</feature>
<dbReference type="GO" id="GO:0005096">
    <property type="term" value="F:GTPase activator activity"/>
    <property type="evidence" value="ECO:0007669"/>
    <property type="project" value="InterPro"/>
</dbReference>
<dbReference type="WBParaSite" id="mrna-Wban_06331">
    <property type="protein sequence ID" value="mrna-Wban_06331"/>
    <property type="gene ID" value="Wban_06331"/>
</dbReference>
<organism evidence="3 4">
    <name type="scientific">Wuchereria bancrofti</name>
    <dbReference type="NCBI Taxonomy" id="6293"/>
    <lineage>
        <taxon>Eukaryota</taxon>
        <taxon>Metazoa</taxon>
        <taxon>Ecdysozoa</taxon>
        <taxon>Nematoda</taxon>
        <taxon>Chromadorea</taxon>
        <taxon>Rhabditida</taxon>
        <taxon>Spirurina</taxon>
        <taxon>Spiruromorpha</taxon>
        <taxon>Filarioidea</taxon>
        <taxon>Onchocercidae</taxon>
        <taxon>Wuchereria</taxon>
    </lineage>
</organism>
<reference evidence="3" key="2">
    <citation type="journal article" date="2016" name="Mol. Ecol.">
        <title>Population genomics of the filarial nematode parasite Wuchereria bancrofti from mosquitoes.</title>
        <authorList>
            <person name="Small S.T."/>
            <person name="Reimer L.J."/>
            <person name="Tisch D.J."/>
            <person name="King C.L."/>
            <person name="Christensen B.M."/>
            <person name="Siba P.M."/>
            <person name="Kazura J.W."/>
            <person name="Serre D."/>
            <person name="Zimmerman P.A."/>
        </authorList>
    </citation>
    <scope>NUCLEOTIDE SEQUENCE</scope>
    <source>
        <strain evidence="3">pt0022</strain>
    </source>
</reference>
<protein>
    <recommendedName>
        <fullName evidence="2">RGS domain-containing protein</fullName>
    </recommendedName>
</protein>
<dbReference type="InterPro" id="IPR046995">
    <property type="entry name" value="RGS10/12/14-like"/>
</dbReference>
<dbReference type="PROSITE" id="PS50132">
    <property type="entry name" value="RGS"/>
    <property type="match status" value="1"/>
</dbReference>
<dbReference type="Gene3D" id="1.10.167.10">
    <property type="entry name" value="Regulator of G-protein Signalling 4, domain 2"/>
    <property type="match status" value="1"/>
</dbReference>
<dbReference type="Proteomes" id="UP000093561">
    <property type="component" value="Unassembled WGS sequence"/>
</dbReference>
<feature type="region of interest" description="Disordered" evidence="1">
    <location>
        <begin position="208"/>
        <end position="234"/>
    </location>
</feature>
<evidence type="ECO:0000256" key="1">
    <source>
        <dbReference type="SAM" id="MobiDB-lite"/>
    </source>
</evidence>
<dbReference type="SUPFAM" id="SSF48097">
    <property type="entry name" value="Regulator of G-protein signaling, RGS"/>
    <property type="match status" value="1"/>
</dbReference>
<dbReference type="GO" id="GO:0005737">
    <property type="term" value="C:cytoplasm"/>
    <property type="evidence" value="ECO:0007669"/>
    <property type="project" value="TreeGrafter"/>
</dbReference>
<dbReference type="InterPro" id="IPR044926">
    <property type="entry name" value="RGS_subdomain_2"/>
</dbReference>
<dbReference type="Gene3D" id="3.10.20.90">
    <property type="entry name" value="Phosphatidylinositol 3-kinase Catalytic Subunit, Chain A, domain 1"/>
    <property type="match status" value="1"/>
</dbReference>
<feature type="compositionally biased region" description="Low complexity" evidence="1">
    <location>
        <begin position="615"/>
        <end position="637"/>
    </location>
</feature>
<proteinExistence type="predicted"/>
<evidence type="ECO:0000313" key="3">
    <source>
        <dbReference type="Proteomes" id="UP000093561"/>
    </source>
</evidence>
<dbReference type="Pfam" id="PF00615">
    <property type="entry name" value="RGS"/>
    <property type="match status" value="1"/>
</dbReference>
<feature type="region of interest" description="Disordered" evidence="1">
    <location>
        <begin position="342"/>
        <end position="362"/>
    </location>
</feature>
<dbReference type="GO" id="GO:0008277">
    <property type="term" value="P:regulation of G protein-coupled receptor signaling pathway"/>
    <property type="evidence" value="ECO:0007669"/>
    <property type="project" value="TreeGrafter"/>
</dbReference>
<dbReference type="InterPro" id="IPR036305">
    <property type="entry name" value="RGS_sf"/>
</dbReference>
<reference evidence="3" key="1">
    <citation type="submission" date="2015-03" db="EMBL/GenBank/DDBJ databases">
        <title>Wuchereria bancrofti Genome Sequencing Papua New Guinea Strain.</title>
        <authorList>
            <person name="Small S.T."/>
            <person name="Serre D."/>
            <person name="Zimmerman P.A."/>
        </authorList>
    </citation>
    <scope>NUCLEOTIDE SEQUENCE [LARGE SCALE GENOMIC DNA]</scope>
    <source>
        <strain evidence="3">pt0022</strain>
    </source>
</reference>
<dbReference type="PANTHER" id="PTHR45945:SF3">
    <property type="entry name" value="REGULATOR OF G-PROTEIN SIGNALING LOCO"/>
    <property type="match status" value="1"/>
</dbReference>
<reference evidence="4" key="3">
    <citation type="submission" date="2024-02" db="UniProtKB">
        <authorList>
            <consortium name="WormBaseParasite"/>
        </authorList>
    </citation>
    <scope>IDENTIFICATION</scope>
    <source>
        <strain evidence="4">pt0022</strain>
    </source>
</reference>
<feature type="region of interest" description="Disordered" evidence="1">
    <location>
        <begin position="277"/>
        <end position="307"/>
    </location>
</feature>
<dbReference type="CDD" id="cd07440">
    <property type="entry name" value="RGS"/>
    <property type="match status" value="1"/>
</dbReference>
<evidence type="ECO:0000313" key="4">
    <source>
        <dbReference type="WBParaSite" id="mrna-Wban_06331"/>
    </source>
</evidence>
<dbReference type="SMART" id="SM00315">
    <property type="entry name" value="RGS"/>
    <property type="match status" value="1"/>
</dbReference>
<accession>A0AAF5PVT9</accession>
<evidence type="ECO:0000259" key="2">
    <source>
        <dbReference type="PROSITE" id="PS50132"/>
    </source>
</evidence>
<dbReference type="GO" id="GO:0005886">
    <property type="term" value="C:plasma membrane"/>
    <property type="evidence" value="ECO:0007669"/>
    <property type="project" value="TreeGrafter"/>
</dbReference>
<feature type="domain" description="RGS" evidence="2">
    <location>
        <begin position="87"/>
        <end position="200"/>
    </location>
</feature>
<dbReference type="PRINTS" id="PR01301">
    <property type="entry name" value="RGSPROTEIN"/>
</dbReference>
<feature type="compositionally biased region" description="Polar residues" evidence="1">
    <location>
        <begin position="642"/>
        <end position="655"/>
    </location>
</feature>
<dbReference type="PANTHER" id="PTHR45945">
    <property type="entry name" value="REGULATOR OF G-PROTEIN SIGNALING LOCO"/>
    <property type="match status" value="1"/>
</dbReference>